<comment type="caution">
    <text evidence="1">The sequence shown here is derived from an EMBL/GenBank/DDBJ whole genome shotgun (WGS) entry which is preliminary data.</text>
</comment>
<name>A0A0F9L7Q6_9ZZZZ</name>
<gene>
    <name evidence="1" type="ORF">LCGC14_1247700</name>
</gene>
<protein>
    <submittedName>
        <fullName evidence="1">Uncharacterized protein</fullName>
    </submittedName>
</protein>
<dbReference type="AlphaFoldDB" id="A0A0F9L7Q6"/>
<reference evidence="1" key="1">
    <citation type="journal article" date="2015" name="Nature">
        <title>Complex archaea that bridge the gap between prokaryotes and eukaryotes.</title>
        <authorList>
            <person name="Spang A."/>
            <person name="Saw J.H."/>
            <person name="Jorgensen S.L."/>
            <person name="Zaremba-Niedzwiedzka K."/>
            <person name="Martijn J."/>
            <person name="Lind A.E."/>
            <person name="van Eijk R."/>
            <person name="Schleper C."/>
            <person name="Guy L."/>
            <person name="Ettema T.J."/>
        </authorList>
    </citation>
    <scope>NUCLEOTIDE SEQUENCE</scope>
</reference>
<sequence>MMDRRTFVARSLPAMLLALLGLGASRAPSLSSNSQVPCWDCGQVPIDEKDRQTVALGFNCQTCFDRDTAELLEYSRWGAWVQPPPLTEATLRKAYRVIVEQPMPRPTWP</sequence>
<organism evidence="1">
    <name type="scientific">marine sediment metagenome</name>
    <dbReference type="NCBI Taxonomy" id="412755"/>
    <lineage>
        <taxon>unclassified sequences</taxon>
        <taxon>metagenomes</taxon>
        <taxon>ecological metagenomes</taxon>
    </lineage>
</organism>
<evidence type="ECO:0000313" key="1">
    <source>
        <dbReference type="EMBL" id="KKM89538.1"/>
    </source>
</evidence>
<dbReference type="EMBL" id="LAZR01006803">
    <property type="protein sequence ID" value="KKM89538.1"/>
    <property type="molecule type" value="Genomic_DNA"/>
</dbReference>
<accession>A0A0F9L7Q6</accession>
<proteinExistence type="predicted"/>